<dbReference type="Pfam" id="PF06841">
    <property type="entry name" value="Phage_T4_gp19"/>
    <property type="match status" value="1"/>
</dbReference>
<accession>A0ABN3U679</accession>
<protein>
    <recommendedName>
        <fullName evidence="3">Phage tail protein</fullName>
    </recommendedName>
</protein>
<comment type="caution">
    <text evidence="1">The sequence shown here is derived from an EMBL/GenBank/DDBJ whole genome shotgun (WGS) entry which is preliminary data.</text>
</comment>
<dbReference type="InterPro" id="IPR010667">
    <property type="entry name" value="Phage_T4_Gp19"/>
</dbReference>
<organism evidence="1 2">
    <name type="scientific">Streptomyces luteosporeus</name>
    <dbReference type="NCBI Taxonomy" id="173856"/>
    <lineage>
        <taxon>Bacteria</taxon>
        <taxon>Bacillati</taxon>
        <taxon>Actinomycetota</taxon>
        <taxon>Actinomycetes</taxon>
        <taxon>Kitasatosporales</taxon>
        <taxon>Streptomycetaceae</taxon>
        <taxon>Streptomyces</taxon>
    </lineage>
</organism>
<dbReference type="PANTHER" id="PTHR38009">
    <property type="entry name" value="CONSERVED HYPOTHETICAL PHAGE TAIL PROTEIN"/>
    <property type="match status" value="1"/>
</dbReference>
<sequence>MGVGVSPRPDAFVMDLGKNRVAIYQNVDGLQDYIGPKAVPPDGQLLTRKIPGGGQLRDVTLSGPMDASGQWNDWVKRTAASGGPDPTQPDLSISLLDGKEKAVARVNLVNAWASSWEGPALTANDAGTAIETVTLVYEDLTIEK</sequence>
<reference evidence="1 2" key="1">
    <citation type="journal article" date="2019" name="Int. J. Syst. Evol. Microbiol.">
        <title>The Global Catalogue of Microorganisms (GCM) 10K type strain sequencing project: providing services to taxonomists for standard genome sequencing and annotation.</title>
        <authorList>
            <consortium name="The Broad Institute Genomics Platform"/>
            <consortium name="The Broad Institute Genome Sequencing Center for Infectious Disease"/>
            <person name="Wu L."/>
            <person name="Ma J."/>
        </authorList>
    </citation>
    <scope>NUCLEOTIDE SEQUENCE [LARGE SCALE GENOMIC DNA]</scope>
    <source>
        <strain evidence="1 2">JCM 4542</strain>
    </source>
</reference>
<evidence type="ECO:0000313" key="1">
    <source>
        <dbReference type="EMBL" id="GAA2725398.1"/>
    </source>
</evidence>
<evidence type="ECO:0000313" key="2">
    <source>
        <dbReference type="Proteomes" id="UP001500886"/>
    </source>
</evidence>
<dbReference type="Proteomes" id="UP001500886">
    <property type="component" value="Unassembled WGS sequence"/>
</dbReference>
<dbReference type="InterPro" id="IPR011747">
    <property type="entry name" value="CHP02241"/>
</dbReference>
<gene>
    <name evidence="1" type="ORF">GCM10010315_57330</name>
</gene>
<dbReference type="PANTHER" id="PTHR38009:SF1">
    <property type="entry name" value="CONSERVED HYPOTHETICAL PHAGE TAIL PROTEIN"/>
    <property type="match status" value="1"/>
</dbReference>
<keyword evidence="2" id="KW-1185">Reference proteome</keyword>
<proteinExistence type="predicted"/>
<dbReference type="EMBL" id="BAAASL010000030">
    <property type="protein sequence ID" value="GAA2725398.1"/>
    <property type="molecule type" value="Genomic_DNA"/>
</dbReference>
<evidence type="ECO:0008006" key="3">
    <source>
        <dbReference type="Google" id="ProtNLM"/>
    </source>
</evidence>
<name>A0ABN3U679_9ACTN</name>
<dbReference type="RefSeq" id="WP_344439561.1">
    <property type="nucleotide sequence ID" value="NZ_BAAASL010000030.1"/>
</dbReference>